<proteinExistence type="predicted"/>
<gene>
    <name evidence="1" type="ORF">FHS11_004191</name>
</gene>
<dbReference type="RefSeq" id="WP_096349866.1">
    <property type="nucleotide sequence ID" value="NZ_AP017313.1"/>
</dbReference>
<sequence length="100" mass="11570">MYFLPTRRPPGADEKIKSAFHRNAWSVEIDQKTHFRSIGTFGSRRINNGKAIFAPIFMGKLKLPGDYAGTEKHANKYTEIEFIAERQRFQFERYESAAAL</sequence>
<evidence type="ECO:0000313" key="2">
    <source>
        <dbReference type="Proteomes" id="UP000539265"/>
    </source>
</evidence>
<reference evidence="1" key="1">
    <citation type="submission" date="2020-08" db="EMBL/GenBank/DDBJ databases">
        <title>Genomic Encyclopedia of Type Strains, Phase III (KMG-III): the genomes of soil and plant-associated and newly described type strains.</title>
        <authorList>
            <person name="Whitman W."/>
        </authorList>
    </citation>
    <scope>NUCLEOTIDE SEQUENCE [LARGE SCALE GENOMIC DNA]</scope>
    <source>
        <strain evidence="1">CECT 8628</strain>
    </source>
</reference>
<evidence type="ECO:0000313" key="1">
    <source>
        <dbReference type="EMBL" id="MBB3057749.1"/>
    </source>
</evidence>
<dbReference type="EMBL" id="JACHWX010000015">
    <property type="protein sequence ID" value="MBB3057749.1"/>
    <property type="molecule type" value="Genomic_DNA"/>
</dbReference>
<keyword evidence="2" id="KW-1185">Reference proteome</keyword>
<dbReference type="AlphaFoldDB" id="A0A839SMM8"/>
<accession>A0A839SMM8</accession>
<organism evidence="1 2">
    <name type="scientific">Mucilaginibacter gotjawali</name>
    <dbReference type="NCBI Taxonomy" id="1550579"/>
    <lineage>
        <taxon>Bacteria</taxon>
        <taxon>Pseudomonadati</taxon>
        <taxon>Bacteroidota</taxon>
        <taxon>Sphingobacteriia</taxon>
        <taxon>Sphingobacteriales</taxon>
        <taxon>Sphingobacteriaceae</taxon>
        <taxon>Mucilaginibacter</taxon>
    </lineage>
</organism>
<protein>
    <submittedName>
        <fullName evidence="1">Uncharacterized protein</fullName>
    </submittedName>
</protein>
<name>A0A839SMM8_9SPHI</name>
<dbReference type="Proteomes" id="UP000539265">
    <property type="component" value="Unassembled WGS sequence"/>
</dbReference>
<comment type="caution">
    <text evidence="1">The sequence shown here is derived from an EMBL/GenBank/DDBJ whole genome shotgun (WGS) entry which is preliminary data.</text>
</comment>